<organism evidence="2">
    <name type="scientific">bioreactor metagenome</name>
    <dbReference type="NCBI Taxonomy" id="1076179"/>
    <lineage>
        <taxon>unclassified sequences</taxon>
        <taxon>metagenomes</taxon>
        <taxon>ecological metagenomes</taxon>
    </lineage>
</organism>
<evidence type="ECO:0000313" key="2">
    <source>
        <dbReference type="EMBL" id="MPM44001.1"/>
    </source>
</evidence>
<gene>
    <name evidence="2" type="ORF">SDC9_90679</name>
</gene>
<proteinExistence type="predicted"/>
<evidence type="ECO:0000259" key="1">
    <source>
        <dbReference type="Pfam" id="PF03888"/>
    </source>
</evidence>
<dbReference type="EMBL" id="VSSQ01010316">
    <property type="protein sequence ID" value="MPM44001.1"/>
    <property type="molecule type" value="Genomic_DNA"/>
</dbReference>
<accession>A0A644ZVR9</accession>
<dbReference type="AlphaFoldDB" id="A0A644ZVR9"/>
<name>A0A644ZVR9_9ZZZZ</name>
<dbReference type="InterPro" id="IPR033434">
    <property type="entry name" value="MucB/RseB_N"/>
</dbReference>
<sequence>MAVGILKDESKWSISAVEKYLDLDAAIIEGTFDNYYSAKFASTKYKVWVEKNTGIVLKTEWYDENGVITKKLETTSIKLYIPIDDKEMKKDITGYTESN</sequence>
<protein>
    <recommendedName>
        <fullName evidence="1">MucB/RseB N-terminal domain-containing protein</fullName>
    </recommendedName>
</protein>
<comment type="caution">
    <text evidence="2">The sequence shown here is derived from an EMBL/GenBank/DDBJ whole genome shotgun (WGS) entry which is preliminary data.</text>
</comment>
<dbReference type="Gene3D" id="2.50.20.10">
    <property type="entry name" value="Lipoprotein localisation LolA/LolB/LppX"/>
    <property type="match status" value="1"/>
</dbReference>
<reference evidence="2" key="1">
    <citation type="submission" date="2019-08" db="EMBL/GenBank/DDBJ databases">
        <authorList>
            <person name="Kucharzyk K."/>
            <person name="Murdoch R.W."/>
            <person name="Higgins S."/>
            <person name="Loffler F."/>
        </authorList>
    </citation>
    <scope>NUCLEOTIDE SEQUENCE</scope>
</reference>
<feature type="domain" description="MucB/RseB N-terminal" evidence="1">
    <location>
        <begin position="44"/>
        <end position="90"/>
    </location>
</feature>
<dbReference type="Pfam" id="PF03888">
    <property type="entry name" value="MucB_RseB"/>
    <property type="match status" value="1"/>
</dbReference>